<dbReference type="InterPro" id="IPR029070">
    <property type="entry name" value="Chitinase_insertion_sf"/>
</dbReference>
<name>A0A0C3RYV6_PHLG1</name>
<evidence type="ECO:0000259" key="10">
    <source>
        <dbReference type="PROSITE" id="PS51910"/>
    </source>
</evidence>
<evidence type="ECO:0000256" key="3">
    <source>
        <dbReference type="ARBA" id="ARBA00023024"/>
    </source>
</evidence>
<dbReference type="GO" id="GO:0008843">
    <property type="term" value="F:endochitinase activity"/>
    <property type="evidence" value="ECO:0007669"/>
    <property type="project" value="UniProtKB-EC"/>
</dbReference>
<dbReference type="AlphaFoldDB" id="A0A0C3RYV6"/>
<keyword evidence="4" id="KW-0119">Carbohydrate metabolism</keyword>
<dbReference type="Proteomes" id="UP000053257">
    <property type="component" value="Unassembled WGS sequence"/>
</dbReference>
<dbReference type="InterPro" id="IPR011583">
    <property type="entry name" value="Chitinase_II/V-like_cat"/>
</dbReference>
<dbReference type="PROSITE" id="PS51910">
    <property type="entry name" value="GH18_2"/>
    <property type="match status" value="1"/>
</dbReference>
<accession>A0A0C3RYV6</accession>
<evidence type="ECO:0000256" key="8">
    <source>
        <dbReference type="RuleBase" id="RU004453"/>
    </source>
</evidence>
<keyword evidence="12" id="KW-1185">Reference proteome</keyword>
<dbReference type="InterPro" id="IPR001223">
    <property type="entry name" value="Glyco_hydro18_cat"/>
</dbReference>
<evidence type="ECO:0000313" key="11">
    <source>
        <dbReference type="EMBL" id="KIP07396.1"/>
    </source>
</evidence>
<dbReference type="InterPro" id="IPR001579">
    <property type="entry name" value="Glyco_hydro_18_chit_AS"/>
</dbReference>
<evidence type="ECO:0000256" key="9">
    <source>
        <dbReference type="SAM" id="SignalP"/>
    </source>
</evidence>
<dbReference type="OrthoDB" id="73875at2759"/>
<dbReference type="InterPro" id="IPR050314">
    <property type="entry name" value="Glycosyl_Hydrlase_18"/>
</dbReference>
<dbReference type="SUPFAM" id="SSF51445">
    <property type="entry name" value="(Trans)glycosidases"/>
    <property type="match status" value="1"/>
</dbReference>
<evidence type="ECO:0000256" key="2">
    <source>
        <dbReference type="ARBA" id="ARBA00022801"/>
    </source>
</evidence>
<sequence>MWSVPALSFLALAHSAYVRAVPVCSSASAAVATTWYTGWHAQYMPLEGVSWDKYSSISYAFAMTTPDPSVILLQDSDKDILRNLVEMAHQNNVAALLTVGGWTGSRYFSTAVGSAENRTQFARALLDMVDKYNLDGIDIDWEYPNKQGLGCNIISNQDTPNFLSFLRELRSTDEGRNMTVSTATSIVPFASPNGTPTTDVSPFAEVLDYVTLMNYDVFGTWSAAVGPNAPLDDTCAPPQYQQGSAVSAISAWTTAGFPANKIVLGVGSYGHSYFVSQDNAFADATQSAAQASETTLLAAYPPFDASLQPLGDSWDAVEPASTDACGNPTAGGPSGIFNFRGLIEKGLLAEDGTPAAGMGFRFDNCSQTPYVYSPQTSTMVSYDDAQSFAAKGQFIQQSGLLGFAMWEAAGDYEDMLLDAISDGMSIGGDSCSMSLNGVI</sequence>
<keyword evidence="6" id="KW-0624">Polysaccharide degradation</keyword>
<keyword evidence="9" id="KW-0732">Signal</keyword>
<keyword evidence="5 7" id="KW-0326">Glycosidase</keyword>
<evidence type="ECO:0000256" key="4">
    <source>
        <dbReference type="ARBA" id="ARBA00023277"/>
    </source>
</evidence>
<feature type="domain" description="GH18" evidence="10">
    <location>
        <begin position="26"/>
        <end position="427"/>
    </location>
</feature>
<dbReference type="PANTHER" id="PTHR11177">
    <property type="entry name" value="CHITINASE"/>
    <property type="match status" value="1"/>
</dbReference>
<evidence type="ECO:0000256" key="6">
    <source>
        <dbReference type="ARBA" id="ARBA00023326"/>
    </source>
</evidence>
<keyword evidence="2 7" id="KW-0378">Hydrolase</keyword>
<dbReference type="GO" id="GO:0006032">
    <property type="term" value="P:chitin catabolic process"/>
    <property type="evidence" value="ECO:0007669"/>
    <property type="project" value="UniProtKB-KW"/>
</dbReference>
<evidence type="ECO:0000256" key="1">
    <source>
        <dbReference type="ARBA" id="ARBA00000822"/>
    </source>
</evidence>
<protein>
    <submittedName>
        <fullName evidence="11">Glycoside hydrolase family 18 protein</fullName>
    </submittedName>
</protein>
<proteinExistence type="inferred from homology"/>
<dbReference type="PANTHER" id="PTHR11177:SF392">
    <property type="entry name" value="HAP41P"/>
    <property type="match status" value="1"/>
</dbReference>
<gene>
    <name evidence="11" type="ORF">PHLGIDRAFT_423032</name>
</gene>
<dbReference type="EMBL" id="KN840498">
    <property type="protein sequence ID" value="KIP07396.1"/>
    <property type="molecule type" value="Genomic_DNA"/>
</dbReference>
<comment type="similarity">
    <text evidence="8">Belongs to the glycosyl hydrolase 18 family.</text>
</comment>
<dbReference type="InterPro" id="IPR017853">
    <property type="entry name" value="GH"/>
</dbReference>
<dbReference type="Gene3D" id="3.20.20.80">
    <property type="entry name" value="Glycosidases"/>
    <property type="match status" value="2"/>
</dbReference>
<evidence type="ECO:0000256" key="5">
    <source>
        <dbReference type="ARBA" id="ARBA00023295"/>
    </source>
</evidence>
<feature type="signal peptide" evidence="9">
    <location>
        <begin position="1"/>
        <end position="20"/>
    </location>
</feature>
<dbReference type="GO" id="GO:0005576">
    <property type="term" value="C:extracellular region"/>
    <property type="evidence" value="ECO:0007669"/>
    <property type="project" value="TreeGrafter"/>
</dbReference>
<dbReference type="SUPFAM" id="SSF54556">
    <property type="entry name" value="Chitinase insertion domain"/>
    <property type="match status" value="1"/>
</dbReference>
<organism evidence="11 12">
    <name type="scientific">Phlebiopsis gigantea (strain 11061_1 CR5-6)</name>
    <name type="common">White-rot fungus</name>
    <name type="synonym">Peniophora gigantea</name>
    <dbReference type="NCBI Taxonomy" id="745531"/>
    <lineage>
        <taxon>Eukaryota</taxon>
        <taxon>Fungi</taxon>
        <taxon>Dikarya</taxon>
        <taxon>Basidiomycota</taxon>
        <taxon>Agaricomycotina</taxon>
        <taxon>Agaricomycetes</taxon>
        <taxon>Polyporales</taxon>
        <taxon>Phanerochaetaceae</taxon>
        <taxon>Phlebiopsis</taxon>
    </lineage>
</organism>
<dbReference type="Pfam" id="PF00704">
    <property type="entry name" value="Glyco_hydro_18"/>
    <property type="match status" value="1"/>
</dbReference>
<dbReference type="STRING" id="745531.A0A0C3RYV6"/>
<comment type="catalytic activity">
    <reaction evidence="1">
        <text>Random endo-hydrolysis of N-acetyl-beta-D-glucosaminide (1-&gt;4)-beta-linkages in chitin and chitodextrins.</text>
        <dbReference type="EC" id="3.2.1.14"/>
    </reaction>
</comment>
<evidence type="ECO:0000313" key="12">
    <source>
        <dbReference type="Proteomes" id="UP000053257"/>
    </source>
</evidence>
<dbReference type="GO" id="GO:0000272">
    <property type="term" value="P:polysaccharide catabolic process"/>
    <property type="evidence" value="ECO:0007669"/>
    <property type="project" value="UniProtKB-KW"/>
</dbReference>
<dbReference type="PROSITE" id="PS01095">
    <property type="entry name" value="GH18_1"/>
    <property type="match status" value="1"/>
</dbReference>
<dbReference type="SMART" id="SM00636">
    <property type="entry name" value="Glyco_18"/>
    <property type="match status" value="1"/>
</dbReference>
<dbReference type="HOGENOM" id="CLU_002833_6_1_1"/>
<dbReference type="GO" id="GO:0008061">
    <property type="term" value="F:chitin binding"/>
    <property type="evidence" value="ECO:0007669"/>
    <property type="project" value="InterPro"/>
</dbReference>
<evidence type="ECO:0000256" key="7">
    <source>
        <dbReference type="RuleBase" id="RU000489"/>
    </source>
</evidence>
<feature type="chain" id="PRO_5002169147" evidence="9">
    <location>
        <begin position="21"/>
        <end position="439"/>
    </location>
</feature>
<keyword evidence="3" id="KW-0146">Chitin degradation</keyword>
<reference evidence="11 12" key="1">
    <citation type="journal article" date="2014" name="PLoS Genet.">
        <title>Analysis of the Phlebiopsis gigantea genome, transcriptome and secretome provides insight into its pioneer colonization strategies of wood.</title>
        <authorList>
            <person name="Hori C."/>
            <person name="Ishida T."/>
            <person name="Igarashi K."/>
            <person name="Samejima M."/>
            <person name="Suzuki H."/>
            <person name="Master E."/>
            <person name="Ferreira P."/>
            <person name="Ruiz-Duenas F.J."/>
            <person name="Held B."/>
            <person name="Canessa P."/>
            <person name="Larrondo L.F."/>
            <person name="Schmoll M."/>
            <person name="Druzhinina I.S."/>
            <person name="Kubicek C.P."/>
            <person name="Gaskell J.A."/>
            <person name="Kersten P."/>
            <person name="St John F."/>
            <person name="Glasner J."/>
            <person name="Sabat G."/>
            <person name="Splinter BonDurant S."/>
            <person name="Syed K."/>
            <person name="Yadav J."/>
            <person name="Mgbeahuruike A.C."/>
            <person name="Kovalchuk A."/>
            <person name="Asiegbu F.O."/>
            <person name="Lackner G."/>
            <person name="Hoffmeister D."/>
            <person name="Rencoret J."/>
            <person name="Gutierrez A."/>
            <person name="Sun H."/>
            <person name="Lindquist E."/>
            <person name="Barry K."/>
            <person name="Riley R."/>
            <person name="Grigoriev I.V."/>
            <person name="Henrissat B."/>
            <person name="Kues U."/>
            <person name="Berka R.M."/>
            <person name="Martinez A.T."/>
            <person name="Covert S.F."/>
            <person name="Blanchette R.A."/>
            <person name="Cullen D."/>
        </authorList>
    </citation>
    <scope>NUCLEOTIDE SEQUENCE [LARGE SCALE GENOMIC DNA]</scope>
    <source>
        <strain evidence="11 12">11061_1 CR5-6</strain>
    </source>
</reference>
<dbReference type="Gene3D" id="3.10.50.10">
    <property type="match status" value="1"/>
</dbReference>